<evidence type="ECO:0000313" key="1">
    <source>
        <dbReference type="EMBL" id="KAL2630970.1"/>
    </source>
</evidence>
<protein>
    <submittedName>
        <fullName evidence="1">Uncharacterized protein</fullName>
    </submittedName>
</protein>
<dbReference type="AlphaFoldDB" id="A0ABD1YKF6"/>
<comment type="caution">
    <text evidence="1">The sequence shown here is derived from an EMBL/GenBank/DDBJ whole genome shotgun (WGS) entry which is preliminary data.</text>
</comment>
<keyword evidence="2" id="KW-1185">Reference proteome</keyword>
<organism evidence="1 2">
    <name type="scientific">Riccia fluitans</name>
    <dbReference type="NCBI Taxonomy" id="41844"/>
    <lineage>
        <taxon>Eukaryota</taxon>
        <taxon>Viridiplantae</taxon>
        <taxon>Streptophyta</taxon>
        <taxon>Embryophyta</taxon>
        <taxon>Marchantiophyta</taxon>
        <taxon>Marchantiopsida</taxon>
        <taxon>Marchantiidae</taxon>
        <taxon>Marchantiales</taxon>
        <taxon>Ricciaceae</taxon>
        <taxon>Riccia</taxon>
    </lineage>
</organism>
<dbReference type="Proteomes" id="UP001605036">
    <property type="component" value="Unassembled WGS sequence"/>
</dbReference>
<dbReference type="EMBL" id="JBHFFA010000004">
    <property type="protein sequence ID" value="KAL2630970.1"/>
    <property type="molecule type" value="Genomic_DNA"/>
</dbReference>
<gene>
    <name evidence="1" type="ORF">R1flu_015656</name>
</gene>
<accession>A0ABD1YKF6</accession>
<reference evidence="1 2" key="1">
    <citation type="submission" date="2024-09" db="EMBL/GenBank/DDBJ databases">
        <title>Chromosome-scale assembly of Riccia fluitans.</title>
        <authorList>
            <person name="Paukszto L."/>
            <person name="Sawicki J."/>
            <person name="Karawczyk K."/>
            <person name="Piernik-Szablinska J."/>
            <person name="Szczecinska M."/>
            <person name="Mazdziarz M."/>
        </authorList>
    </citation>
    <scope>NUCLEOTIDE SEQUENCE [LARGE SCALE GENOMIC DNA]</scope>
    <source>
        <strain evidence="1">Rf_01</strain>
        <tissue evidence="1">Aerial parts of the thallus</tissue>
    </source>
</reference>
<evidence type="ECO:0000313" key="2">
    <source>
        <dbReference type="Proteomes" id="UP001605036"/>
    </source>
</evidence>
<name>A0ABD1YKF6_9MARC</name>
<proteinExistence type="predicted"/>
<sequence>MLDVVSFDQRINETIQISEVITDTQPEQAERIENHPVAHDARAYEETLSGRLTRLVLNTYSKLGQNISQSADVDYDESPHSTDVSLSEGPDALFQSTKKRIVLIPDCSERPSSRVVLSTYRTSKTIKSSARKKYRFGKAVFTSRFSVNQKSLVVFQMYADEAGLLVQGRWERMSGYTSEFDWRENDGKALHLNTLRCCKSDLTVDPGATGSRELKTFAFPDTCDVAPESRSQESSPSSMTKAAIVSSIARETSRRPCFLGWSWVPGPIRSAPGVQIVVHLAQRSCGGGSTVGGSSS</sequence>